<accession>A0A1Q9LNU5</accession>
<dbReference type="PROSITE" id="PS50977">
    <property type="entry name" value="HTH_TETR_2"/>
    <property type="match status" value="1"/>
</dbReference>
<evidence type="ECO:0000259" key="3">
    <source>
        <dbReference type="PROSITE" id="PS50977"/>
    </source>
</evidence>
<dbReference type="EMBL" id="MKQR01000009">
    <property type="protein sequence ID" value="OLR93685.1"/>
    <property type="molecule type" value="Genomic_DNA"/>
</dbReference>
<feature type="domain" description="HTH tetR-type" evidence="3">
    <location>
        <begin position="7"/>
        <end position="67"/>
    </location>
</feature>
<evidence type="ECO:0000256" key="2">
    <source>
        <dbReference type="PROSITE-ProRule" id="PRU00335"/>
    </source>
</evidence>
<dbReference type="InterPro" id="IPR001647">
    <property type="entry name" value="HTH_TetR"/>
</dbReference>
<dbReference type="GO" id="GO:0003677">
    <property type="term" value="F:DNA binding"/>
    <property type="evidence" value="ECO:0007669"/>
    <property type="project" value="UniProtKB-UniRule"/>
</dbReference>
<dbReference type="STRING" id="1193682.BJP25_15605"/>
<reference evidence="4 5" key="1">
    <citation type="submission" date="2016-10" db="EMBL/GenBank/DDBJ databases">
        <title>The Draft Genome Sequence of Actinokineospora bangkokensis 44EHWT reveals the biosynthetic pathway of antifungal compounds Thailandins with unusual extender unit butylmalonyl-CoA.</title>
        <authorList>
            <person name="Greule A."/>
            <person name="Intra B."/>
            <person name="Flemming S."/>
            <person name="Rommel M.G."/>
            <person name="Panbangred W."/>
            <person name="Bechthold A."/>
        </authorList>
    </citation>
    <scope>NUCLEOTIDE SEQUENCE [LARGE SCALE GENOMIC DNA]</scope>
    <source>
        <strain evidence="4 5">44EHW</strain>
    </source>
</reference>
<proteinExistence type="predicted"/>
<dbReference type="Gene3D" id="1.10.357.10">
    <property type="entry name" value="Tetracycline Repressor, domain 2"/>
    <property type="match status" value="1"/>
</dbReference>
<protein>
    <recommendedName>
        <fullName evidence="3">HTH tetR-type domain-containing protein</fullName>
    </recommendedName>
</protein>
<name>A0A1Q9LNU5_9PSEU</name>
<comment type="caution">
    <text evidence="4">The sequence shown here is derived from an EMBL/GenBank/DDBJ whole genome shotgun (WGS) entry which is preliminary data.</text>
</comment>
<organism evidence="4 5">
    <name type="scientific">Actinokineospora bangkokensis</name>
    <dbReference type="NCBI Taxonomy" id="1193682"/>
    <lineage>
        <taxon>Bacteria</taxon>
        <taxon>Bacillati</taxon>
        <taxon>Actinomycetota</taxon>
        <taxon>Actinomycetes</taxon>
        <taxon>Pseudonocardiales</taxon>
        <taxon>Pseudonocardiaceae</taxon>
        <taxon>Actinokineospora</taxon>
    </lineage>
</organism>
<dbReference type="AlphaFoldDB" id="A0A1Q9LNU5"/>
<keyword evidence="5" id="KW-1185">Reference proteome</keyword>
<gene>
    <name evidence="4" type="ORF">BJP25_15605</name>
</gene>
<keyword evidence="1 2" id="KW-0238">DNA-binding</keyword>
<feature type="DNA-binding region" description="H-T-H motif" evidence="2">
    <location>
        <begin position="30"/>
        <end position="49"/>
    </location>
</feature>
<dbReference type="SUPFAM" id="SSF46689">
    <property type="entry name" value="Homeodomain-like"/>
    <property type="match status" value="1"/>
</dbReference>
<dbReference type="RefSeq" id="WP_075974583.1">
    <property type="nucleotide sequence ID" value="NZ_MKQR01000009.1"/>
</dbReference>
<evidence type="ECO:0000313" key="4">
    <source>
        <dbReference type="EMBL" id="OLR93685.1"/>
    </source>
</evidence>
<sequence length="175" mass="18211">MPRPPDATRRAELVAATLDDLAAHGLAEFTLRGLADRLGTSARMLVHYFGGRDQLLAAAFAEHRARAQAAIGAAAASGDPRSAALAAWAAMTADPAHFTVTFQLLAAALTEEQPTARVAMTAWTDYAAALLPDHDPAVATALASGLKGVLLDRMVTGDTERCDAAAAVLIERLVP</sequence>
<dbReference type="Pfam" id="PF00440">
    <property type="entry name" value="TetR_N"/>
    <property type="match status" value="1"/>
</dbReference>
<evidence type="ECO:0000256" key="1">
    <source>
        <dbReference type="ARBA" id="ARBA00023125"/>
    </source>
</evidence>
<dbReference type="InterPro" id="IPR009057">
    <property type="entry name" value="Homeodomain-like_sf"/>
</dbReference>
<evidence type="ECO:0000313" key="5">
    <source>
        <dbReference type="Proteomes" id="UP000186040"/>
    </source>
</evidence>
<dbReference type="OrthoDB" id="5177743at2"/>
<dbReference type="Proteomes" id="UP000186040">
    <property type="component" value="Unassembled WGS sequence"/>
</dbReference>